<comment type="cofactor">
    <cofactor evidence="1">
        <name>[4Fe-4S] cluster</name>
        <dbReference type="ChEBI" id="CHEBI:49883"/>
    </cofactor>
</comment>
<keyword evidence="4" id="KW-0677">Repeat</keyword>
<accession>A0A1H7VAX0</accession>
<dbReference type="InterPro" id="IPR017900">
    <property type="entry name" value="4Fe4S_Fe_S_CS"/>
</dbReference>
<feature type="region of interest" description="Disordered" evidence="7">
    <location>
        <begin position="1"/>
        <end position="21"/>
    </location>
</feature>
<dbReference type="InterPro" id="IPR017896">
    <property type="entry name" value="4Fe4S_Fe-S-bd"/>
</dbReference>
<keyword evidence="10" id="KW-1185">Reference proteome</keyword>
<keyword evidence="5" id="KW-0408">Iron</keyword>
<reference evidence="9 10" key="1">
    <citation type="submission" date="2016-10" db="EMBL/GenBank/DDBJ databases">
        <authorList>
            <person name="de Groot N.N."/>
        </authorList>
    </citation>
    <scope>NUCLEOTIDE SEQUENCE [LARGE SCALE GENOMIC DNA]</scope>
    <source>
        <strain evidence="9 10">DSM 8423</strain>
    </source>
</reference>
<dbReference type="SUPFAM" id="SSF54862">
    <property type="entry name" value="4Fe-4S ferredoxins"/>
    <property type="match status" value="1"/>
</dbReference>
<feature type="domain" description="4Fe-4S ferredoxin-type" evidence="8">
    <location>
        <begin position="53"/>
        <end position="82"/>
    </location>
</feature>
<dbReference type="PANTHER" id="PTHR43724">
    <property type="entry name" value="PYRUVATE SYNTHASE SUBUNIT PORD"/>
    <property type="match status" value="1"/>
</dbReference>
<evidence type="ECO:0000313" key="10">
    <source>
        <dbReference type="Proteomes" id="UP000198744"/>
    </source>
</evidence>
<evidence type="ECO:0000256" key="1">
    <source>
        <dbReference type="ARBA" id="ARBA00001966"/>
    </source>
</evidence>
<keyword evidence="3" id="KW-0479">Metal-binding</keyword>
<dbReference type="PANTHER" id="PTHR43724:SF1">
    <property type="entry name" value="PYRUVATE SYNTHASE SUBUNIT PORD"/>
    <property type="match status" value="1"/>
</dbReference>
<sequence>MSRERQRLAISRPKQGAAGKTGSWRLCRPVVNREKCNRCGLCVLYCPDSAMDADIEVDLEFCKGCGICANECPQKAIVMVPD</sequence>
<feature type="domain" description="4Fe-4S ferredoxin-type" evidence="8">
    <location>
        <begin position="27"/>
        <end position="52"/>
    </location>
</feature>
<evidence type="ECO:0000256" key="6">
    <source>
        <dbReference type="ARBA" id="ARBA00023014"/>
    </source>
</evidence>
<name>A0A1H7VAX0_9BACT</name>
<evidence type="ECO:0000313" key="9">
    <source>
        <dbReference type="EMBL" id="SEM06144.1"/>
    </source>
</evidence>
<dbReference type="EMBL" id="FOBS01000003">
    <property type="protein sequence ID" value="SEM06144.1"/>
    <property type="molecule type" value="Genomic_DNA"/>
</dbReference>
<dbReference type="PROSITE" id="PS51379">
    <property type="entry name" value="4FE4S_FER_2"/>
    <property type="match status" value="2"/>
</dbReference>
<dbReference type="NCBIfam" id="TIGR02179">
    <property type="entry name" value="PorD_KorD"/>
    <property type="match status" value="1"/>
</dbReference>
<dbReference type="InterPro" id="IPR011898">
    <property type="entry name" value="PorD_KorD"/>
</dbReference>
<dbReference type="AlphaFoldDB" id="A0A1H7VAX0"/>
<dbReference type="OrthoDB" id="9804603at2"/>
<dbReference type="Pfam" id="PF00037">
    <property type="entry name" value="Fer4"/>
    <property type="match status" value="2"/>
</dbReference>
<evidence type="ECO:0000259" key="8">
    <source>
        <dbReference type="PROSITE" id="PS51379"/>
    </source>
</evidence>
<protein>
    <submittedName>
        <fullName evidence="9">Pyruvate ferredoxin oxidoreductase delta subunit</fullName>
    </submittedName>
</protein>
<dbReference type="Gene3D" id="3.30.70.20">
    <property type="match status" value="2"/>
</dbReference>
<dbReference type="GO" id="GO:0051539">
    <property type="term" value="F:4 iron, 4 sulfur cluster binding"/>
    <property type="evidence" value="ECO:0007669"/>
    <property type="project" value="UniProtKB-KW"/>
</dbReference>
<evidence type="ECO:0000256" key="4">
    <source>
        <dbReference type="ARBA" id="ARBA00022737"/>
    </source>
</evidence>
<proteinExistence type="predicted"/>
<dbReference type="STRING" id="43775.SAMN04489760_103129"/>
<dbReference type="GO" id="GO:0016625">
    <property type="term" value="F:oxidoreductase activity, acting on the aldehyde or oxo group of donors, iron-sulfur protein as acceptor"/>
    <property type="evidence" value="ECO:0007669"/>
    <property type="project" value="InterPro"/>
</dbReference>
<evidence type="ECO:0000256" key="2">
    <source>
        <dbReference type="ARBA" id="ARBA00022485"/>
    </source>
</evidence>
<dbReference type="Proteomes" id="UP000198744">
    <property type="component" value="Unassembled WGS sequence"/>
</dbReference>
<organism evidence="9 10">
    <name type="scientific">Syntrophus gentianae</name>
    <dbReference type="NCBI Taxonomy" id="43775"/>
    <lineage>
        <taxon>Bacteria</taxon>
        <taxon>Pseudomonadati</taxon>
        <taxon>Thermodesulfobacteriota</taxon>
        <taxon>Syntrophia</taxon>
        <taxon>Syntrophales</taxon>
        <taxon>Syntrophaceae</taxon>
        <taxon>Syntrophus</taxon>
    </lineage>
</organism>
<evidence type="ECO:0000256" key="3">
    <source>
        <dbReference type="ARBA" id="ARBA00022723"/>
    </source>
</evidence>
<evidence type="ECO:0000256" key="5">
    <source>
        <dbReference type="ARBA" id="ARBA00023004"/>
    </source>
</evidence>
<keyword evidence="2" id="KW-0004">4Fe-4S</keyword>
<keyword evidence="6" id="KW-0411">Iron-sulfur</keyword>
<gene>
    <name evidence="9" type="ORF">SAMN04489760_103129</name>
</gene>
<dbReference type="GO" id="GO:0046872">
    <property type="term" value="F:metal ion binding"/>
    <property type="evidence" value="ECO:0007669"/>
    <property type="project" value="UniProtKB-KW"/>
</dbReference>
<keyword evidence="9" id="KW-0670">Pyruvate</keyword>
<dbReference type="PROSITE" id="PS00198">
    <property type="entry name" value="4FE4S_FER_1"/>
    <property type="match status" value="1"/>
</dbReference>
<dbReference type="RefSeq" id="WP_093882268.1">
    <property type="nucleotide sequence ID" value="NZ_FOBS01000003.1"/>
</dbReference>
<evidence type="ECO:0000256" key="7">
    <source>
        <dbReference type="SAM" id="MobiDB-lite"/>
    </source>
</evidence>